<dbReference type="CDD" id="cd05664">
    <property type="entry name" value="M20_Acy1-like"/>
    <property type="match status" value="1"/>
</dbReference>
<evidence type="ECO:0000259" key="3">
    <source>
        <dbReference type="Pfam" id="PF07687"/>
    </source>
</evidence>
<dbReference type="Proteomes" id="UP000254343">
    <property type="component" value="Unassembled WGS sequence"/>
</dbReference>
<protein>
    <submittedName>
        <fullName evidence="4">Uncharacterized hydrolase YxeP</fullName>
        <ecNumber evidence="4">3.-.-.-</ecNumber>
    </submittedName>
</protein>
<dbReference type="PANTHER" id="PTHR11014">
    <property type="entry name" value="PEPTIDASE M20 FAMILY MEMBER"/>
    <property type="match status" value="1"/>
</dbReference>
<dbReference type="GO" id="GO:0050118">
    <property type="term" value="F:N-acetyldiaminopimelate deacetylase activity"/>
    <property type="evidence" value="ECO:0007669"/>
    <property type="project" value="UniProtKB-ARBA"/>
</dbReference>
<dbReference type="PIRSF" id="PIRSF005962">
    <property type="entry name" value="Pept_M20D_amidohydro"/>
    <property type="match status" value="1"/>
</dbReference>
<dbReference type="EMBL" id="UIGB01000001">
    <property type="protein sequence ID" value="SUU83753.1"/>
    <property type="molecule type" value="Genomic_DNA"/>
</dbReference>
<dbReference type="InterPro" id="IPR017439">
    <property type="entry name" value="Amidohydrolase"/>
</dbReference>
<dbReference type="PANTHER" id="PTHR11014:SF63">
    <property type="entry name" value="METALLOPEPTIDASE, PUTATIVE (AFU_ORTHOLOGUE AFUA_6G09600)-RELATED"/>
    <property type="match status" value="1"/>
</dbReference>
<dbReference type="NCBIfam" id="TIGR01891">
    <property type="entry name" value="amidohydrolases"/>
    <property type="match status" value="1"/>
</dbReference>
<reference evidence="4 5" key="1">
    <citation type="submission" date="2018-06" db="EMBL/GenBank/DDBJ databases">
        <authorList>
            <consortium name="Pathogen Informatics"/>
            <person name="Doyle S."/>
        </authorList>
    </citation>
    <scope>NUCLEOTIDE SEQUENCE [LARGE SCALE GENOMIC DNA]</scope>
    <source>
        <strain evidence="4 5">NCTC12722</strain>
    </source>
</reference>
<feature type="binding site" evidence="2">
    <location>
        <position position="178"/>
    </location>
    <ligand>
        <name>Mn(2+)</name>
        <dbReference type="ChEBI" id="CHEBI:29035"/>
        <label>2</label>
    </ligand>
</feature>
<dbReference type="EC" id="3.-.-.-" evidence="4"/>
<evidence type="ECO:0000313" key="5">
    <source>
        <dbReference type="Proteomes" id="UP000254343"/>
    </source>
</evidence>
<dbReference type="InterPro" id="IPR002933">
    <property type="entry name" value="Peptidase_M20"/>
</dbReference>
<feature type="domain" description="Peptidase M20 dimerisation" evidence="3">
    <location>
        <begin position="200"/>
        <end position="296"/>
    </location>
</feature>
<dbReference type="OrthoDB" id="9777385at2"/>
<evidence type="ECO:0000256" key="1">
    <source>
        <dbReference type="ARBA" id="ARBA00022801"/>
    </source>
</evidence>
<proteinExistence type="predicted"/>
<name>A0A380W5J3_AFIFE</name>
<evidence type="ECO:0000313" key="4">
    <source>
        <dbReference type="EMBL" id="SUU83753.1"/>
    </source>
</evidence>
<comment type="cofactor">
    <cofactor evidence="2">
        <name>Mn(2+)</name>
        <dbReference type="ChEBI" id="CHEBI:29035"/>
    </cofactor>
    <text evidence="2">The Mn(2+) ion enhances activity.</text>
</comment>
<keyword evidence="1 4" id="KW-0378">Hydrolase</keyword>
<dbReference type="RefSeq" id="WP_002718532.1">
    <property type="nucleotide sequence ID" value="NZ_UFSI01000001.1"/>
</dbReference>
<dbReference type="FunFam" id="3.30.70.360:FF:000001">
    <property type="entry name" value="N-acetyldiaminopimelate deacetylase"/>
    <property type="match status" value="1"/>
</dbReference>
<dbReference type="Gene3D" id="3.40.630.10">
    <property type="entry name" value="Zn peptidases"/>
    <property type="match status" value="1"/>
</dbReference>
<dbReference type="InterPro" id="IPR036264">
    <property type="entry name" value="Bact_exopeptidase_dim_dom"/>
</dbReference>
<feature type="binding site" evidence="2">
    <location>
        <position position="117"/>
    </location>
    <ligand>
        <name>Mn(2+)</name>
        <dbReference type="ChEBI" id="CHEBI:29035"/>
        <label>2</label>
    </ligand>
</feature>
<dbReference type="Pfam" id="PF07687">
    <property type="entry name" value="M20_dimer"/>
    <property type="match status" value="1"/>
</dbReference>
<dbReference type="Pfam" id="PF01546">
    <property type="entry name" value="Peptidase_M20"/>
    <property type="match status" value="1"/>
</dbReference>
<feature type="binding site" evidence="2">
    <location>
        <position position="151"/>
    </location>
    <ligand>
        <name>Mn(2+)</name>
        <dbReference type="ChEBI" id="CHEBI:29035"/>
        <label>2</label>
    </ligand>
</feature>
<dbReference type="AlphaFoldDB" id="A0A380W5J3"/>
<dbReference type="SUPFAM" id="SSF55031">
    <property type="entry name" value="Bacterial exopeptidase dimerisation domain"/>
    <property type="match status" value="1"/>
</dbReference>
<dbReference type="GO" id="GO:0046872">
    <property type="term" value="F:metal ion binding"/>
    <property type="evidence" value="ECO:0007669"/>
    <property type="project" value="UniProtKB-KW"/>
</dbReference>
<keyword evidence="2" id="KW-0479">Metal-binding</keyword>
<dbReference type="Gene3D" id="3.30.70.360">
    <property type="match status" value="1"/>
</dbReference>
<dbReference type="SUPFAM" id="SSF53187">
    <property type="entry name" value="Zn-dependent exopeptidases"/>
    <property type="match status" value="1"/>
</dbReference>
<dbReference type="GO" id="GO:0019877">
    <property type="term" value="P:diaminopimelate biosynthetic process"/>
    <property type="evidence" value="ECO:0007669"/>
    <property type="project" value="UniProtKB-ARBA"/>
</dbReference>
<organism evidence="4 5">
    <name type="scientific">Afipia felis</name>
    <name type="common">Cat scratch disease bacillus</name>
    <dbReference type="NCBI Taxonomy" id="1035"/>
    <lineage>
        <taxon>Bacteria</taxon>
        <taxon>Pseudomonadati</taxon>
        <taxon>Pseudomonadota</taxon>
        <taxon>Alphaproteobacteria</taxon>
        <taxon>Hyphomicrobiales</taxon>
        <taxon>Nitrobacteraceae</taxon>
        <taxon>Afipia</taxon>
    </lineage>
</organism>
<feature type="binding site" evidence="2">
    <location>
        <position position="115"/>
    </location>
    <ligand>
        <name>Mn(2+)</name>
        <dbReference type="ChEBI" id="CHEBI:29035"/>
        <label>2</label>
    </ligand>
</feature>
<accession>A0A380W5J3</accession>
<sequence>MAQGTASIVLSNLNKLLPDLEALYKDVHSHPELSMQEIRTASIAADRLRKAGFEVTTGVGKTGVVGLLRNGEGPTVMLRADMDALPIAENTGLDYASRVSATDAEGNTVAVGHMCGHDMHVAWLVGAATLLSQTRNAWQGTLMALFQPGEETAQGAQAMINDGLLQRFPMPEVVLGQHVMVGPAGTLAGSAGPITSAADSLQIRLFGRGAHGSMPQASIDPVVMAASVVLRLQTVVSREVAAADAAVITVGVLQAGTKENVIPDEAIIKLNVRTFDAGVRKHVLAAIERIVNAEAEASGAPRKPEITPLDRYPLNVNDEAASNRIAEAFRGYFSPERVKHTGPAPASEDFGCFGTAWQVPSVFWFVGGNDPQVYAKAKAAGQLNELPVNHSPKFAPVLHPTLETGVEALVVGALAWLRPN</sequence>
<keyword evidence="2" id="KW-0464">Manganese</keyword>
<dbReference type="InterPro" id="IPR011650">
    <property type="entry name" value="Peptidase_M20_dimer"/>
</dbReference>
<evidence type="ECO:0000256" key="2">
    <source>
        <dbReference type="PIRSR" id="PIRSR005962-1"/>
    </source>
</evidence>
<gene>
    <name evidence="4" type="primary">yxeP_1</name>
    <name evidence="4" type="ORF">NCTC12722_00932</name>
</gene>